<accession>A0ABU4HVT1</accession>
<dbReference type="Proteomes" id="UP001284601">
    <property type="component" value="Unassembled WGS sequence"/>
</dbReference>
<dbReference type="EMBL" id="JAWSTH010000083">
    <property type="protein sequence ID" value="MDW5597330.1"/>
    <property type="molecule type" value="Genomic_DNA"/>
</dbReference>
<evidence type="ECO:0000313" key="2">
    <source>
        <dbReference type="EMBL" id="MDW5597330.1"/>
    </source>
</evidence>
<gene>
    <name evidence="2" type="ORF">R7226_23485</name>
</gene>
<reference evidence="2 3" key="2">
    <citation type="submission" date="2023-10" db="EMBL/GenBank/DDBJ databases">
        <authorList>
            <person name="Han X.F."/>
        </authorList>
    </citation>
    <scope>NUCLEOTIDE SEQUENCE [LARGE SCALE GENOMIC DNA]</scope>
    <source>
        <strain evidence="2 3">KCTC 39840</strain>
    </source>
</reference>
<dbReference type="RefSeq" id="WP_318599794.1">
    <property type="nucleotide sequence ID" value="NZ_JAWSTH010000083.1"/>
</dbReference>
<evidence type="ECO:0000259" key="1">
    <source>
        <dbReference type="Pfam" id="PF02900"/>
    </source>
</evidence>
<name>A0ABU4HVT1_9ACTN</name>
<dbReference type="Pfam" id="PF02900">
    <property type="entry name" value="LigB"/>
    <property type="match status" value="1"/>
</dbReference>
<protein>
    <recommendedName>
        <fullName evidence="1">Extradiol ring-cleavage dioxygenase class III enzyme subunit B domain-containing protein</fullName>
    </recommendedName>
</protein>
<comment type="caution">
    <text evidence="2">The sequence shown here is derived from an EMBL/GenBank/DDBJ whole genome shotgun (WGS) entry which is preliminary data.</text>
</comment>
<evidence type="ECO:0000313" key="3">
    <source>
        <dbReference type="Proteomes" id="UP001284601"/>
    </source>
</evidence>
<dbReference type="Gene3D" id="3.40.830.10">
    <property type="entry name" value="LigB-like"/>
    <property type="match status" value="1"/>
</dbReference>
<proteinExistence type="predicted"/>
<dbReference type="SUPFAM" id="SSF53213">
    <property type="entry name" value="LigB-like"/>
    <property type="match status" value="1"/>
</dbReference>
<dbReference type="InterPro" id="IPR004183">
    <property type="entry name" value="Xdiol_dOase_suB"/>
</dbReference>
<reference evidence="3" key="1">
    <citation type="submission" date="2023-07" db="EMBL/GenBank/DDBJ databases">
        <title>Conexibacter stalactiti sp. nov., isolated from stalactites in a lava cave and emended description of the genus Conexibacter.</title>
        <authorList>
            <person name="Lee S.D."/>
        </authorList>
    </citation>
    <scope>NUCLEOTIDE SEQUENCE [LARGE SCALE GENOMIC DNA]</scope>
    <source>
        <strain evidence="3">KCTC 39840</strain>
    </source>
</reference>
<organism evidence="2 3">
    <name type="scientific">Conexibacter stalactiti</name>
    <dbReference type="NCBI Taxonomy" id="1940611"/>
    <lineage>
        <taxon>Bacteria</taxon>
        <taxon>Bacillati</taxon>
        <taxon>Actinomycetota</taxon>
        <taxon>Thermoleophilia</taxon>
        <taxon>Solirubrobacterales</taxon>
        <taxon>Conexibacteraceae</taxon>
        <taxon>Conexibacter</taxon>
    </lineage>
</organism>
<keyword evidence="3" id="KW-1185">Reference proteome</keyword>
<feature type="domain" description="Extradiol ring-cleavage dioxygenase class III enzyme subunit B" evidence="1">
    <location>
        <begin position="8"/>
        <end position="265"/>
    </location>
</feature>
<sequence length="274" mass="29524">MGEVVWAACVSHAGGQLRVQRSEREQEKLDRVYGGWERLRASLADARADALVVVGNDHMLTFSEDLMPTFTIGRGSGFETWGELGNTIRELPGAADLADALHADLVHDGFDVAGMAGMRLDHSYACPLHFLDPDDALPLVPLSVNTFVRPLPSFARCRQLGIALADAIARQQVAERVAVVATGGISHWIGVPETGRINPDWDRAFLDLFEGPDLPALDGMREDQFIAGGGPGAGELLCWMVALGAAGSHGGRRLVYEPVEEWITGISLVEMTLS</sequence>